<dbReference type="Gene3D" id="3.90.1580.10">
    <property type="entry name" value="paralog of FGE (formylglycine-generating enzyme)"/>
    <property type="match status" value="1"/>
</dbReference>
<name>A0ABW5DXX6_9BACT</name>
<dbReference type="InterPro" id="IPR016187">
    <property type="entry name" value="CTDL_fold"/>
</dbReference>
<dbReference type="SUPFAM" id="SSF56436">
    <property type="entry name" value="C-type lectin-like"/>
    <property type="match status" value="1"/>
</dbReference>
<dbReference type="InterPro" id="IPR051043">
    <property type="entry name" value="Sulfatase_Mod_Factor_Kinase"/>
</dbReference>
<keyword evidence="3" id="KW-1185">Reference proteome</keyword>
<evidence type="ECO:0000313" key="3">
    <source>
        <dbReference type="Proteomes" id="UP001597297"/>
    </source>
</evidence>
<reference evidence="3" key="1">
    <citation type="journal article" date="2019" name="Int. J. Syst. Evol. Microbiol.">
        <title>The Global Catalogue of Microorganisms (GCM) 10K type strain sequencing project: providing services to taxonomists for standard genome sequencing and annotation.</title>
        <authorList>
            <consortium name="The Broad Institute Genomics Platform"/>
            <consortium name="The Broad Institute Genome Sequencing Center for Infectious Disease"/>
            <person name="Wu L."/>
            <person name="Ma J."/>
        </authorList>
    </citation>
    <scope>NUCLEOTIDE SEQUENCE [LARGE SCALE GENOMIC DNA]</scope>
    <source>
        <strain evidence="3">JCM 16545</strain>
    </source>
</reference>
<protein>
    <submittedName>
        <fullName evidence="2">Formylglycine-generating enzyme family protein</fullName>
    </submittedName>
</protein>
<dbReference type="RefSeq" id="WP_377094921.1">
    <property type="nucleotide sequence ID" value="NZ_JBHSJM010000001.1"/>
</dbReference>
<gene>
    <name evidence="2" type="ORF">ACFSQZ_01735</name>
</gene>
<feature type="domain" description="Sulfatase-modifying factor enzyme-like" evidence="1">
    <location>
        <begin position="86"/>
        <end position="386"/>
    </location>
</feature>
<dbReference type="InterPro" id="IPR005532">
    <property type="entry name" value="SUMF_dom"/>
</dbReference>
<dbReference type="PANTHER" id="PTHR23150">
    <property type="entry name" value="SULFATASE MODIFYING FACTOR 1, 2"/>
    <property type="match status" value="1"/>
</dbReference>
<comment type="caution">
    <text evidence="2">The sequence shown here is derived from an EMBL/GenBank/DDBJ whole genome shotgun (WGS) entry which is preliminary data.</text>
</comment>
<dbReference type="Pfam" id="PF03781">
    <property type="entry name" value="FGE-sulfatase"/>
    <property type="match status" value="1"/>
</dbReference>
<dbReference type="EMBL" id="JBHUJC010000003">
    <property type="protein sequence ID" value="MFD2275176.1"/>
    <property type="molecule type" value="Genomic_DNA"/>
</dbReference>
<dbReference type="InterPro" id="IPR042095">
    <property type="entry name" value="SUMF_sf"/>
</dbReference>
<evidence type="ECO:0000313" key="2">
    <source>
        <dbReference type="EMBL" id="MFD2275176.1"/>
    </source>
</evidence>
<dbReference type="PROSITE" id="PS51257">
    <property type="entry name" value="PROKAR_LIPOPROTEIN"/>
    <property type="match status" value="1"/>
</dbReference>
<evidence type="ECO:0000259" key="1">
    <source>
        <dbReference type="Pfam" id="PF03781"/>
    </source>
</evidence>
<organism evidence="2 3">
    <name type="scientific">Rubritalea spongiae</name>
    <dbReference type="NCBI Taxonomy" id="430797"/>
    <lineage>
        <taxon>Bacteria</taxon>
        <taxon>Pseudomonadati</taxon>
        <taxon>Verrucomicrobiota</taxon>
        <taxon>Verrucomicrobiia</taxon>
        <taxon>Verrucomicrobiales</taxon>
        <taxon>Rubritaleaceae</taxon>
        <taxon>Rubritalea</taxon>
    </lineage>
</organism>
<dbReference type="Proteomes" id="UP001597297">
    <property type="component" value="Unassembled WGS sequence"/>
</dbReference>
<sequence>MNPFKISILATLYFLAFTSCEKQVPESTDSLADQSSLPQGPVSAPEGMVWIPGKTYWRGNDQDPGNLSIFQEGVTNPIQRQQIAENHFKEERPVHQVTVKGFYMDATEVTNRQFKEFVDATGYVTLAEKGLSAEEFPNARPEDLVGGANVYTKPAEEINPRRSNNAWRWWAFTEGANWRHPEGPDSSIEDKMDHPVVNVNYDDAQAYAKWAGKRLPTEAEWELAARGGHEKRMFIWGDHVKKDDKWVANCFQGDFPNKSDNQDGFHFTAPVKSYPPNDFGLYDMAGNVWEICSDYFHPRYYFEFVKAPHDNPQGPDFGITEGQSSEIERTGTYSEIPKLPELTKLRVSRGGSFLCHFSYCLRFRPAARHYNEPLTPAHHTGFRCVKDAPENDSKSQ</sequence>
<accession>A0ABW5DXX6</accession>
<dbReference type="PANTHER" id="PTHR23150:SF19">
    <property type="entry name" value="FORMYLGLYCINE-GENERATING ENZYME"/>
    <property type="match status" value="1"/>
</dbReference>
<proteinExistence type="predicted"/>